<dbReference type="Pfam" id="PF02036">
    <property type="entry name" value="SCP2"/>
    <property type="match status" value="1"/>
</dbReference>
<dbReference type="InterPro" id="IPR036527">
    <property type="entry name" value="SCP2_sterol-bd_dom_sf"/>
</dbReference>
<evidence type="ECO:0000313" key="2">
    <source>
        <dbReference type="EMBL" id="RED99439.1"/>
    </source>
</evidence>
<feature type="domain" description="SCP2" evidence="1">
    <location>
        <begin position="44"/>
        <end position="98"/>
    </location>
</feature>
<accession>A0A3D9L2R8</accession>
<dbReference type="RefSeq" id="WP_115867975.1">
    <property type="nucleotide sequence ID" value="NZ_QREG01000008.1"/>
</dbReference>
<dbReference type="Gene3D" id="3.30.1050.10">
    <property type="entry name" value="SCP2 sterol-binding domain"/>
    <property type="match status" value="1"/>
</dbReference>
<dbReference type="AlphaFoldDB" id="A0A3D9L2R8"/>
<sequence length="98" mass="10590">MTLTDATVKIKGMAVGNEGKVNAKINFQFPEGTIHLDDTVSPTSISNENKEADCTIKMSLDNYGKMLDGKLNPMMAFMAGKMKIEGDKGVAMKLASLF</sequence>
<gene>
    <name evidence="2" type="ORF">C7460_10855</name>
</gene>
<protein>
    <submittedName>
        <fullName evidence="2">SCP-2 sterol transfer family protein</fullName>
    </submittedName>
</protein>
<dbReference type="PANTHER" id="PTHR10094">
    <property type="entry name" value="STEROL CARRIER PROTEIN 2 SCP-2 FAMILY PROTEIN"/>
    <property type="match status" value="1"/>
</dbReference>
<dbReference type="InterPro" id="IPR003033">
    <property type="entry name" value="SCP2_sterol-bd_dom"/>
</dbReference>
<name>A0A3D9L2R8_MARFU</name>
<proteinExistence type="predicted"/>
<dbReference type="Proteomes" id="UP000256779">
    <property type="component" value="Unassembled WGS sequence"/>
</dbReference>
<organism evidence="2 3">
    <name type="scientific">Marinoscillum furvescens DSM 4134</name>
    <dbReference type="NCBI Taxonomy" id="1122208"/>
    <lineage>
        <taxon>Bacteria</taxon>
        <taxon>Pseudomonadati</taxon>
        <taxon>Bacteroidota</taxon>
        <taxon>Cytophagia</taxon>
        <taxon>Cytophagales</taxon>
        <taxon>Reichenbachiellaceae</taxon>
        <taxon>Marinoscillum</taxon>
    </lineage>
</organism>
<comment type="caution">
    <text evidence="2">The sequence shown here is derived from an EMBL/GenBank/DDBJ whole genome shotgun (WGS) entry which is preliminary data.</text>
</comment>
<keyword evidence="3" id="KW-1185">Reference proteome</keyword>
<evidence type="ECO:0000259" key="1">
    <source>
        <dbReference type="Pfam" id="PF02036"/>
    </source>
</evidence>
<reference evidence="2 3" key="1">
    <citation type="submission" date="2018-07" db="EMBL/GenBank/DDBJ databases">
        <title>Genomic Encyclopedia of Type Strains, Phase IV (KMG-IV): sequencing the most valuable type-strain genomes for metagenomic binning, comparative biology and taxonomic classification.</title>
        <authorList>
            <person name="Goeker M."/>
        </authorList>
    </citation>
    <scope>NUCLEOTIDE SEQUENCE [LARGE SCALE GENOMIC DNA]</scope>
    <source>
        <strain evidence="2 3">DSM 4134</strain>
    </source>
</reference>
<dbReference type="EMBL" id="QREG01000008">
    <property type="protein sequence ID" value="RED99439.1"/>
    <property type="molecule type" value="Genomic_DNA"/>
</dbReference>
<dbReference type="PANTHER" id="PTHR10094:SF25">
    <property type="entry name" value="SCP2 STEROL-BINDING DOMAIN-CONTAINING PROTEIN 1"/>
    <property type="match status" value="1"/>
</dbReference>
<dbReference type="SUPFAM" id="SSF55718">
    <property type="entry name" value="SCP-like"/>
    <property type="match status" value="1"/>
</dbReference>
<dbReference type="OrthoDB" id="9804656at2"/>
<evidence type="ECO:0000313" key="3">
    <source>
        <dbReference type="Proteomes" id="UP000256779"/>
    </source>
</evidence>
<dbReference type="GO" id="GO:0005829">
    <property type="term" value="C:cytosol"/>
    <property type="evidence" value="ECO:0007669"/>
    <property type="project" value="TreeGrafter"/>
</dbReference>